<dbReference type="SMART" id="SM00463">
    <property type="entry name" value="SMR"/>
    <property type="match status" value="1"/>
</dbReference>
<name>A0ABP0X0T2_9BRYO</name>
<feature type="repeat" description="PPR" evidence="3">
    <location>
        <begin position="170"/>
        <end position="204"/>
    </location>
</feature>
<protein>
    <recommendedName>
        <fullName evidence="4">Smr domain-containing protein</fullName>
    </recommendedName>
</protein>
<evidence type="ECO:0000313" key="6">
    <source>
        <dbReference type="Proteomes" id="UP001497444"/>
    </source>
</evidence>
<accession>A0ABP0X0T2</accession>
<dbReference type="EMBL" id="OZ020100">
    <property type="protein sequence ID" value="CAK9272723.1"/>
    <property type="molecule type" value="Genomic_DNA"/>
</dbReference>
<sequence length="693" mass="76984">MISTLGRLGKVEIAQEVFLRSHKAGFGNNVYAYSALVSAYGRSGRCSEALKVFQSMKKAGCKPNLITYNTIIDACGKGGVDLKKALDIFDEMQREGVEPDRITFNSLIAVCSRGSLWEESQRVFSEMQRRGIEQDIFTYNTLIDAVCKGGQMELAATIMMSMHQKSITPNVVTYSTMIDGYAKLGCFEEAISLYHEMKDRGIRPDRVSYNTLIDIYAKLGRFEEARTTCKDMERVGLKADVVTYNALIDAFGKQGKHDDAAGLFENMKAEGLVPNVLTYSAIIDAYSKGGLHHEAKQVFQEFKSAGLKPDVVLYSALIDSYCKCGFVDDAVELLQEMMQAGIQPNIVTYNSLIDAYGRNSQVLKLLDAAKKIKLLIWDLCNGDSPNFVKGSAINPAMFKYVKDDPVALEFSSKVQQLQGKSGEHGNILAAVSVFHDMPQFGLKPNVVTFSAILNACSRCASLQEASVLLEEMRLFDSRVYGVAHGLLMGLRQHVWGEAEGLFDEIARMDYTTGAAFYNALTDVLWHFGQREGAQKVVVAAKRRQVWDNAYWRSEQQFCLDLHLMSVGAAQAILHVWLLDLRALLWEGHDLPRVLSILTGWGKHSKVAGDSILKRAVESHLLEIRAPFHVGRYNEGRLVCAGHVARAWLQDPRTLDLLVLHDIIFPSIFPSQRTGQAKIGVLSVKELRMGDSAG</sequence>
<dbReference type="NCBIfam" id="TIGR00756">
    <property type="entry name" value="PPR"/>
    <property type="match status" value="9"/>
</dbReference>
<organism evidence="5 6">
    <name type="scientific">Sphagnum jensenii</name>
    <dbReference type="NCBI Taxonomy" id="128206"/>
    <lineage>
        <taxon>Eukaryota</taxon>
        <taxon>Viridiplantae</taxon>
        <taxon>Streptophyta</taxon>
        <taxon>Embryophyta</taxon>
        <taxon>Bryophyta</taxon>
        <taxon>Sphagnophytina</taxon>
        <taxon>Sphagnopsida</taxon>
        <taxon>Sphagnales</taxon>
        <taxon>Sphagnaceae</taxon>
        <taxon>Sphagnum</taxon>
    </lineage>
</organism>
<evidence type="ECO:0000256" key="3">
    <source>
        <dbReference type="PROSITE-ProRule" id="PRU00708"/>
    </source>
</evidence>
<feature type="repeat" description="PPR" evidence="3">
    <location>
        <begin position="100"/>
        <end position="134"/>
    </location>
</feature>
<dbReference type="Gene3D" id="1.25.40.10">
    <property type="entry name" value="Tetratricopeptide repeat domain"/>
    <property type="match status" value="5"/>
</dbReference>
<dbReference type="PANTHER" id="PTHR47447:SF29">
    <property type="entry name" value="PPR CONTAINING PLANT PROTEIN"/>
    <property type="match status" value="1"/>
</dbReference>
<dbReference type="Pfam" id="PF13812">
    <property type="entry name" value="PPR_3"/>
    <property type="match status" value="1"/>
</dbReference>
<feature type="repeat" description="PPR" evidence="3">
    <location>
        <begin position="205"/>
        <end position="239"/>
    </location>
</feature>
<feature type="repeat" description="PPR" evidence="3">
    <location>
        <begin position="29"/>
        <end position="63"/>
    </location>
</feature>
<dbReference type="SUPFAM" id="SSF48452">
    <property type="entry name" value="TPR-like"/>
    <property type="match status" value="1"/>
</dbReference>
<evidence type="ECO:0000259" key="4">
    <source>
        <dbReference type="PROSITE" id="PS50828"/>
    </source>
</evidence>
<dbReference type="Gene3D" id="3.30.1370.110">
    <property type="match status" value="1"/>
</dbReference>
<dbReference type="InterPro" id="IPR002885">
    <property type="entry name" value="PPR_rpt"/>
</dbReference>
<dbReference type="Pfam" id="PF12854">
    <property type="entry name" value="PPR_1"/>
    <property type="match status" value="1"/>
</dbReference>
<dbReference type="PROSITE" id="PS50828">
    <property type="entry name" value="SMR"/>
    <property type="match status" value="1"/>
</dbReference>
<evidence type="ECO:0000256" key="1">
    <source>
        <dbReference type="ARBA" id="ARBA00007626"/>
    </source>
</evidence>
<feature type="repeat" description="PPR" evidence="3">
    <location>
        <begin position="240"/>
        <end position="274"/>
    </location>
</feature>
<dbReference type="SUPFAM" id="SSF160443">
    <property type="entry name" value="SMR domain-like"/>
    <property type="match status" value="1"/>
</dbReference>
<comment type="similarity">
    <text evidence="1">Belongs to the PPR family. P subfamily.</text>
</comment>
<dbReference type="InterPro" id="IPR002625">
    <property type="entry name" value="Smr_dom"/>
</dbReference>
<feature type="repeat" description="PPR" evidence="3">
    <location>
        <begin position="275"/>
        <end position="309"/>
    </location>
</feature>
<evidence type="ECO:0000313" key="5">
    <source>
        <dbReference type="EMBL" id="CAK9272723.1"/>
    </source>
</evidence>
<feature type="repeat" description="PPR" evidence="3">
    <location>
        <begin position="135"/>
        <end position="169"/>
    </location>
</feature>
<dbReference type="Proteomes" id="UP001497444">
    <property type="component" value="Chromosome 5"/>
</dbReference>
<keyword evidence="6" id="KW-1185">Reference proteome</keyword>
<gene>
    <name evidence="5" type="ORF">CSSPJE1EN1_LOCUS18201</name>
</gene>
<evidence type="ECO:0000256" key="2">
    <source>
        <dbReference type="ARBA" id="ARBA00022737"/>
    </source>
</evidence>
<dbReference type="InterPro" id="IPR011990">
    <property type="entry name" value="TPR-like_helical_dom_sf"/>
</dbReference>
<dbReference type="InterPro" id="IPR036063">
    <property type="entry name" value="Smr_dom_sf"/>
</dbReference>
<dbReference type="PANTHER" id="PTHR47447">
    <property type="entry name" value="OS03G0856100 PROTEIN"/>
    <property type="match status" value="1"/>
</dbReference>
<dbReference type="PROSITE" id="PS51375">
    <property type="entry name" value="PPR"/>
    <property type="match status" value="10"/>
</dbReference>
<keyword evidence="2" id="KW-0677">Repeat</keyword>
<feature type="domain" description="Smr" evidence="4">
    <location>
        <begin position="559"/>
        <end position="642"/>
    </location>
</feature>
<feature type="repeat" description="PPR" evidence="3">
    <location>
        <begin position="310"/>
        <end position="344"/>
    </location>
</feature>
<proteinExistence type="inferred from homology"/>
<feature type="repeat" description="PPR" evidence="3">
    <location>
        <begin position="445"/>
        <end position="479"/>
    </location>
</feature>
<dbReference type="Pfam" id="PF13041">
    <property type="entry name" value="PPR_2"/>
    <property type="match status" value="4"/>
</dbReference>
<feature type="repeat" description="PPR" evidence="3">
    <location>
        <begin position="64"/>
        <end position="99"/>
    </location>
</feature>
<reference evidence="5" key="1">
    <citation type="submission" date="2024-02" db="EMBL/GenBank/DDBJ databases">
        <authorList>
            <consortium name="ELIXIR-Norway"/>
            <consortium name="Elixir Norway"/>
        </authorList>
    </citation>
    <scope>NUCLEOTIDE SEQUENCE</scope>
</reference>